<accession>A0A7K9I054</accession>
<protein>
    <submittedName>
        <fullName evidence="3">FKBPL protein</fullName>
    </submittedName>
</protein>
<gene>
    <name evidence="3" type="primary">Fkbpl</name>
    <name evidence="3" type="ORF">BUCCAP_R15646</name>
</gene>
<evidence type="ECO:0000256" key="2">
    <source>
        <dbReference type="SAM" id="SignalP"/>
    </source>
</evidence>
<feature type="compositionally biased region" description="Acidic residues" evidence="1">
    <location>
        <begin position="30"/>
        <end position="41"/>
    </location>
</feature>
<keyword evidence="4" id="KW-1185">Reference proteome</keyword>
<feature type="chain" id="PRO_5029797576" evidence="2">
    <location>
        <begin position="30"/>
        <end position="194"/>
    </location>
</feature>
<evidence type="ECO:0000313" key="3">
    <source>
        <dbReference type="EMBL" id="NXH19439.1"/>
    </source>
</evidence>
<dbReference type="InterPro" id="IPR011990">
    <property type="entry name" value="TPR-like_helical_dom_sf"/>
</dbReference>
<dbReference type="SMART" id="SM00028">
    <property type="entry name" value="TPR"/>
    <property type="match status" value="2"/>
</dbReference>
<dbReference type="AlphaFoldDB" id="A0A7K9I054"/>
<name>A0A7K9I054_9PICI</name>
<comment type="caution">
    <text evidence="3">The sequence shown here is derived from an EMBL/GenBank/DDBJ whole genome shotgun (WGS) entry which is preliminary data.</text>
</comment>
<sequence length="194" mass="21406">MARGERAWLRMRGAALGVWLSAFTPPTPPWEEEEEEEEEEEGAGRWGAVLATHAQAEALLRAELTEAAARAFRQALRGAVCSAGRPPLGERRARVKAELHAGLAQCQLRLGLPAHAHANARKALALNPALLPAKLCRARAAAAMGELDEAAQELREVLRMRPGHQQAREELQRVREQSRARDQRLAKRLGRLFA</sequence>
<evidence type="ECO:0000256" key="1">
    <source>
        <dbReference type="SAM" id="MobiDB-lite"/>
    </source>
</evidence>
<dbReference type="EMBL" id="VWZO01016847">
    <property type="protein sequence ID" value="NXH19439.1"/>
    <property type="molecule type" value="Genomic_DNA"/>
</dbReference>
<dbReference type="PANTHER" id="PTHR46512:SF10">
    <property type="entry name" value="FK506-BINDING PROTEIN-LIKE"/>
    <property type="match status" value="1"/>
</dbReference>
<dbReference type="OrthoDB" id="433738at2759"/>
<feature type="non-terminal residue" evidence="3">
    <location>
        <position position="1"/>
    </location>
</feature>
<feature type="signal peptide" evidence="2">
    <location>
        <begin position="1"/>
        <end position="29"/>
    </location>
</feature>
<feature type="region of interest" description="Disordered" evidence="1">
    <location>
        <begin position="23"/>
        <end position="43"/>
    </location>
</feature>
<keyword evidence="2" id="KW-0732">Signal</keyword>
<dbReference type="InterPro" id="IPR050754">
    <property type="entry name" value="FKBP4/5/8-like"/>
</dbReference>
<feature type="non-terminal residue" evidence="3">
    <location>
        <position position="194"/>
    </location>
</feature>
<dbReference type="SUPFAM" id="SSF48452">
    <property type="entry name" value="TPR-like"/>
    <property type="match status" value="1"/>
</dbReference>
<organism evidence="3 4">
    <name type="scientific">Bucco capensis</name>
    <name type="common">collared puffbird</name>
    <dbReference type="NCBI Taxonomy" id="135168"/>
    <lineage>
        <taxon>Eukaryota</taxon>
        <taxon>Metazoa</taxon>
        <taxon>Chordata</taxon>
        <taxon>Craniata</taxon>
        <taxon>Vertebrata</taxon>
        <taxon>Euteleostomi</taxon>
        <taxon>Archelosauria</taxon>
        <taxon>Archosauria</taxon>
        <taxon>Dinosauria</taxon>
        <taxon>Saurischia</taxon>
        <taxon>Theropoda</taxon>
        <taxon>Coelurosauria</taxon>
        <taxon>Aves</taxon>
        <taxon>Neognathae</taxon>
        <taxon>Neoaves</taxon>
        <taxon>Telluraves</taxon>
        <taxon>Coraciimorphae</taxon>
        <taxon>Piciformes</taxon>
        <taxon>Bucconidae</taxon>
        <taxon>Bucco</taxon>
    </lineage>
</organism>
<dbReference type="Proteomes" id="UP000534107">
    <property type="component" value="Unassembled WGS sequence"/>
</dbReference>
<proteinExistence type="predicted"/>
<dbReference type="InterPro" id="IPR019734">
    <property type="entry name" value="TPR_rpt"/>
</dbReference>
<dbReference type="PANTHER" id="PTHR46512">
    <property type="entry name" value="PEPTIDYLPROLYL ISOMERASE"/>
    <property type="match status" value="1"/>
</dbReference>
<dbReference type="Gene3D" id="1.25.40.10">
    <property type="entry name" value="Tetratricopeptide repeat domain"/>
    <property type="match status" value="1"/>
</dbReference>
<reference evidence="3 4" key="1">
    <citation type="submission" date="2019-09" db="EMBL/GenBank/DDBJ databases">
        <title>Bird 10,000 Genomes (B10K) Project - Family phase.</title>
        <authorList>
            <person name="Zhang G."/>
        </authorList>
    </citation>
    <scope>NUCLEOTIDE SEQUENCE [LARGE SCALE GENOMIC DNA]</scope>
    <source>
        <strain evidence="3">B10K-DU-001-16</strain>
        <tissue evidence="3">Muscle</tissue>
    </source>
</reference>
<evidence type="ECO:0000313" key="4">
    <source>
        <dbReference type="Proteomes" id="UP000534107"/>
    </source>
</evidence>